<gene>
    <name evidence="2" type="ORF">WMY93_033589</name>
</gene>
<evidence type="ECO:0000313" key="2">
    <source>
        <dbReference type="EMBL" id="KAK7879706.1"/>
    </source>
</evidence>
<evidence type="ECO:0000259" key="1">
    <source>
        <dbReference type="Pfam" id="PF24764"/>
    </source>
</evidence>
<feature type="domain" description="Integrase core" evidence="1">
    <location>
        <begin position="108"/>
        <end position="216"/>
    </location>
</feature>
<name>A0AAW0MK91_9GOBI</name>
<comment type="caution">
    <text evidence="2">The sequence shown here is derived from an EMBL/GenBank/DDBJ whole genome shotgun (WGS) entry which is preliminary data.</text>
</comment>
<protein>
    <recommendedName>
        <fullName evidence="1">Integrase core domain-containing protein</fullName>
    </recommendedName>
</protein>
<evidence type="ECO:0000313" key="3">
    <source>
        <dbReference type="Proteomes" id="UP001460270"/>
    </source>
</evidence>
<dbReference type="InterPro" id="IPR058913">
    <property type="entry name" value="Integrase_dom_put"/>
</dbReference>
<dbReference type="EMBL" id="JBBPFD010000211">
    <property type="protein sequence ID" value="KAK7879706.1"/>
    <property type="molecule type" value="Genomic_DNA"/>
</dbReference>
<sequence length="284" mass="32132">TGPSYGRKFMTGYLSSVGVGQRKTELESPKGGAPTLQRISLSGNGARNLNPIPYYAGYMGHKLHIDQNEKLVMLEQPMFWPLMASVAKLLLKPPMPVKNNLVIYDQIYRTAVANNGMWDQLRVDHGQKLSQHRYNLSRPPYIQTTSSRNLRVERIWPEVNNRVNYPLKTVLVHLQDQELLNMEENITKFCLSQLLCHVSQIGLKRVVQSWNAHRIPGRGVPNQLAGTGCPFRIPVDLVPGVVEAASMYEQELESTLTWTSSFGQDPFPQSKTEMMLNSFLDNIP</sequence>
<organism evidence="2 3">
    <name type="scientific">Mugilogobius chulae</name>
    <name type="common">yellowstripe goby</name>
    <dbReference type="NCBI Taxonomy" id="88201"/>
    <lineage>
        <taxon>Eukaryota</taxon>
        <taxon>Metazoa</taxon>
        <taxon>Chordata</taxon>
        <taxon>Craniata</taxon>
        <taxon>Vertebrata</taxon>
        <taxon>Euteleostomi</taxon>
        <taxon>Actinopterygii</taxon>
        <taxon>Neopterygii</taxon>
        <taxon>Teleostei</taxon>
        <taxon>Neoteleostei</taxon>
        <taxon>Acanthomorphata</taxon>
        <taxon>Gobiaria</taxon>
        <taxon>Gobiiformes</taxon>
        <taxon>Gobioidei</taxon>
        <taxon>Gobiidae</taxon>
        <taxon>Gobionellinae</taxon>
        <taxon>Mugilogobius</taxon>
    </lineage>
</organism>
<dbReference type="Proteomes" id="UP001460270">
    <property type="component" value="Unassembled WGS sequence"/>
</dbReference>
<dbReference type="Pfam" id="PF24764">
    <property type="entry name" value="rva_4"/>
    <property type="match status" value="1"/>
</dbReference>
<reference evidence="3" key="1">
    <citation type="submission" date="2024-04" db="EMBL/GenBank/DDBJ databases">
        <title>Salinicola lusitanus LLJ914,a marine bacterium isolated from the Okinawa Trough.</title>
        <authorList>
            <person name="Li J."/>
        </authorList>
    </citation>
    <scope>NUCLEOTIDE SEQUENCE [LARGE SCALE GENOMIC DNA]</scope>
</reference>
<dbReference type="AlphaFoldDB" id="A0AAW0MK91"/>
<proteinExistence type="predicted"/>
<feature type="non-terminal residue" evidence="2">
    <location>
        <position position="1"/>
    </location>
</feature>
<accession>A0AAW0MK91</accession>
<keyword evidence="3" id="KW-1185">Reference proteome</keyword>